<reference evidence="2 3" key="1">
    <citation type="submission" date="2013-03" db="EMBL/GenBank/DDBJ databases">
        <title>Salinisphaera hydrothermalis C41B8 Genome Sequencing.</title>
        <authorList>
            <person name="Li C."/>
            <person name="Lai Q."/>
            <person name="Shao Z."/>
        </authorList>
    </citation>
    <scope>NUCLEOTIDE SEQUENCE [LARGE SCALE GENOMIC DNA]</scope>
    <source>
        <strain evidence="2 3">C41B8</strain>
    </source>
</reference>
<proteinExistence type="predicted"/>
<sequence length="409" mass="45214">MLGTWDPPLLSAPHRLFFLLGGLQLVLCILFWLVVLTGLYIPAVPVLPLTVNAMSAHLFLMLYGLFIFFVFGFLLTVFPRWLDTAEVDRCRYALMAALLTVGMGAYYLGLFTSRNVALIGTGLFVGGWGVGLWTLAGIWRCSNRGDKRFALFPFGCVTLGGIGAVSHALWLWTSQDELLVIAGAVGLWLYLVPLVIVISYRMIPFFSSRVLTPYVAIKPRWTLPATLICVLAHFGLTLFDKPEWLFLCDLPLAAIGAWHSYRWGLWRSLRVPLLGMLHLSFAWLAVAMALYAIQSLLQWTRSPLDLGLAPLHALAIGFVTSMLVAMASRVSLGHSGRPLRADRITLWAFAAVQLATIARVLAEFPWPGHGYAYLGLVLAAALLWLAAFIPWGLHFGTIYCRPRVDGVPG</sequence>
<keyword evidence="3" id="KW-1185">Reference proteome</keyword>
<feature type="transmembrane region" description="Helical" evidence="1">
    <location>
        <begin position="90"/>
        <end position="110"/>
    </location>
</feature>
<dbReference type="eggNOG" id="COG3213">
    <property type="taxonomic scope" value="Bacteria"/>
</dbReference>
<feature type="transmembrane region" description="Helical" evidence="1">
    <location>
        <begin position="178"/>
        <end position="200"/>
    </location>
</feature>
<feature type="transmembrane region" description="Helical" evidence="1">
    <location>
        <begin position="16"/>
        <end position="41"/>
    </location>
</feature>
<evidence type="ECO:0000313" key="3">
    <source>
        <dbReference type="Proteomes" id="UP000028302"/>
    </source>
</evidence>
<feature type="transmembrane region" description="Helical" evidence="1">
    <location>
        <begin position="273"/>
        <end position="293"/>
    </location>
</feature>
<feature type="transmembrane region" description="Helical" evidence="1">
    <location>
        <begin position="244"/>
        <end position="261"/>
    </location>
</feature>
<keyword evidence="1" id="KW-1133">Transmembrane helix</keyword>
<gene>
    <name evidence="2" type="ORF">C41B8_14215</name>
</gene>
<evidence type="ECO:0000313" key="2">
    <source>
        <dbReference type="EMBL" id="KEZ76577.1"/>
    </source>
</evidence>
<feature type="transmembrane region" description="Helical" evidence="1">
    <location>
        <begin position="53"/>
        <end position="78"/>
    </location>
</feature>
<comment type="caution">
    <text evidence="2">The sequence shown here is derived from an EMBL/GenBank/DDBJ whole genome shotgun (WGS) entry which is preliminary data.</text>
</comment>
<dbReference type="AlphaFoldDB" id="A0A084IIP3"/>
<evidence type="ECO:0000256" key="1">
    <source>
        <dbReference type="SAM" id="Phobius"/>
    </source>
</evidence>
<organism evidence="2 3">
    <name type="scientific">Salinisphaera hydrothermalis (strain C41B8)</name>
    <dbReference type="NCBI Taxonomy" id="1304275"/>
    <lineage>
        <taxon>Bacteria</taxon>
        <taxon>Pseudomonadati</taxon>
        <taxon>Pseudomonadota</taxon>
        <taxon>Gammaproteobacteria</taxon>
        <taxon>Salinisphaerales</taxon>
        <taxon>Salinisphaeraceae</taxon>
        <taxon>Salinisphaera</taxon>
    </lineage>
</organism>
<dbReference type="InterPro" id="IPR010266">
    <property type="entry name" value="NnrS"/>
</dbReference>
<dbReference type="PATRIC" id="fig|1304275.5.peg.2906"/>
<dbReference type="Proteomes" id="UP000028302">
    <property type="component" value="Unassembled WGS sequence"/>
</dbReference>
<feature type="transmembrane region" description="Helical" evidence="1">
    <location>
        <begin position="370"/>
        <end position="393"/>
    </location>
</feature>
<dbReference type="RefSeq" id="WP_037339584.1">
    <property type="nucleotide sequence ID" value="NZ_APNK01000026.1"/>
</dbReference>
<accession>A0A084IIP3</accession>
<dbReference type="EMBL" id="APNK01000026">
    <property type="protein sequence ID" value="KEZ76577.1"/>
    <property type="molecule type" value="Genomic_DNA"/>
</dbReference>
<feature type="transmembrane region" description="Helical" evidence="1">
    <location>
        <begin position="313"/>
        <end position="332"/>
    </location>
</feature>
<feature type="transmembrane region" description="Helical" evidence="1">
    <location>
        <begin position="344"/>
        <end position="364"/>
    </location>
</feature>
<feature type="transmembrane region" description="Helical" evidence="1">
    <location>
        <begin position="221"/>
        <end position="238"/>
    </location>
</feature>
<protein>
    <submittedName>
        <fullName evidence="2">NnrS family protein</fullName>
    </submittedName>
</protein>
<name>A0A084IIP3_SALHC</name>
<keyword evidence="1" id="KW-0812">Transmembrane</keyword>
<dbReference type="Pfam" id="PF05940">
    <property type="entry name" value="NnrS"/>
    <property type="match status" value="1"/>
</dbReference>
<feature type="transmembrane region" description="Helical" evidence="1">
    <location>
        <begin position="151"/>
        <end position="172"/>
    </location>
</feature>
<dbReference type="STRING" id="1304275.C41B8_14215"/>
<keyword evidence="1" id="KW-0472">Membrane</keyword>
<feature type="transmembrane region" description="Helical" evidence="1">
    <location>
        <begin position="116"/>
        <end position="139"/>
    </location>
</feature>